<dbReference type="SUPFAM" id="SSF52821">
    <property type="entry name" value="Rhodanese/Cell cycle control phosphatase"/>
    <property type="match status" value="1"/>
</dbReference>
<dbReference type="Gene3D" id="3.40.250.10">
    <property type="entry name" value="Rhodanese-like domain"/>
    <property type="match status" value="1"/>
</dbReference>
<dbReference type="AlphaFoldDB" id="A0A383ATH7"/>
<sequence length="73" mass="8251">MPLTPILIDSDELEARLSEQSLRLYDCTTWLRPDPPRVYRVESGRAAYDAEHIPGADFLDLTDELADPGSDFN</sequence>
<reference evidence="1" key="1">
    <citation type="submission" date="2018-05" db="EMBL/GenBank/DDBJ databases">
        <authorList>
            <person name="Lanie J.A."/>
            <person name="Ng W.-L."/>
            <person name="Kazmierczak K.M."/>
            <person name="Andrzejewski T.M."/>
            <person name="Davidsen T.M."/>
            <person name="Wayne K.J."/>
            <person name="Tettelin H."/>
            <person name="Glass J.I."/>
            <person name="Rusch D."/>
            <person name="Podicherti R."/>
            <person name="Tsui H.-C.T."/>
            <person name="Winkler M.E."/>
        </authorList>
    </citation>
    <scope>NUCLEOTIDE SEQUENCE</scope>
</reference>
<dbReference type="EMBL" id="UINC01194672">
    <property type="protein sequence ID" value="SVE10873.1"/>
    <property type="molecule type" value="Genomic_DNA"/>
</dbReference>
<evidence type="ECO:0008006" key="2">
    <source>
        <dbReference type="Google" id="ProtNLM"/>
    </source>
</evidence>
<dbReference type="InterPro" id="IPR001307">
    <property type="entry name" value="Thiosulphate_STrfase_CS"/>
</dbReference>
<protein>
    <recommendedName>
        <fullName evidence="2">Rhodanese domain-containing protein</fullName>
    </recommendedName>
</protein>
<organism evidence="1">
    <name type="scientific">marine metagenome</name>
    <dbReference type="NCBI Taxonomy" id="408172"/>
    <lineage>
        <taxon>unclassified sequences</taxon>
        <taxon>metagenomes</taxon>
        <taxon>ecological metagenomes</taxon>
    </lineage>
</organism>
<dbReference type="InterPro" id="IPR036873">
    <property type="entry name" value="Rhodanese-like_dom_sf"/>
</dbReference>
<dbReference type="PROSITE" id="PS00380">
    <property type="entry name" value="RHODANESE_1"/>
    <property type="match status" value="1"/>
</dbReference>
<proteinExistence type="predicted"/>
<evidence type="ECO:0000313" key="1">
    <source>
        <dbReference type="EMBL" id="SVE10873.1"/>
    </source>
</evidence>
<accession>A0A383ATH7</accession>
<name>A0A383ATH7_9ZZZZ</name>
<feature type="non-terminal residue" evidence="1">
    <location>
        <position position="73"/>
    </location>
</feature>
<dbReference type="GO" id="GO:0004792">
    <property type="term" value="F:thiosulfate-cyanide sulfurtransferase activity"/>
    <property type="evidence" value="ECO:0007669"/>
    <property type="project" value="InterPro"/>
</dbReference>
<gene>
    <name evidence="1" type="ORF">METZ01_LOCUS463727</name>
</gene>